<evidence type="ECO:0000313" key="2">
    <source>
        <dbReference type="Proteomes" id="UP000286734"/>
    </source>
</evidence>
<dbReference type="Proteomes" id="UP000286734">
    <property type="component" value="Unassembled WGS sequence"/>
</dbReference>
<dbReference type="AlphaFoldDB" id="A0A430R6Q9"/>
<name>A0A430R6Q9_THESC</name>
<reference evidence="1 2" key="1">
    <citation type="journal article" date="2019" name="Extremophiles">
        <title>Biogeography of thermophiles and predominance of Thermus scotoductus in domestic water heaters.</title>
        <authorList>
            <person name="Wilpiszeski R.L."/>
            <person name="Zhang Z."/>
            <person name="House C.H."/>
        </authorList>
    </citation>
    <scope>NUCLEOTIDE SEQUENCE [LARGE SCALE GENOMIC DNA]</scope>
    <source>
        <strain evidence="1 2">34_S34</strain>
    </source>
</reference>
<keyword evidence="1" id="KW-0548">Nucleotidyltransferase</keyword>
<gene>
    <name evidence="1" type="ORF">CSW47_09560</name>
</gene>
<accession>A0A430R6Q9</accession>
<sequence length="40" mass="4775">MPPFYKRLHRKKDGRELFLYGLMPLEGPPLPEHAEPFRPL</sequence>
<feature type="non-terminal residue" evidence="1">
    <location>
        <position position="40"/>
    </location>
</feature>
<protein>
    <submittedName>
        <fullName evidence="1">Galactose-1-phosphate uridylyltransferase</fullName>
    </submittedName>
</protein>
<evidence type="ECO:0000313" key="1">
    <source>
        <dbReference type="EMBL" id="RTH02991.1"/>
    </source>
</evidence>
<proteinExistence type="predicted"/>
<keyword evidence="1" id="KW-0808">Transferase</keyword>
<comment type="caution">
    <text evidence="1">The sequence shown here is derived from an EMBL/GenBank/DDBJ whole genome shotgun (WGS) entry which is preliminary data.</text>
</comment>
<organism evidence="1 2">
    <name type="scientific">Thermus scotoductus</name>
    <dbReference type="NCBI Taxonomy" id="37636"/>
    <lineage>
        <taxon>Bacteria</taxon>
        <taxon>Thermotogati</taxon>
        <taxon>Deinococcota</taxon>
        <taxon>Deinococci</taxon>
        <taxon>Thermales</taxon>
        <taxon>Thermaceae</taxon>
        <taxon>Thermus</taxon>
    </lineage>
</organism>
<dbReference type="GO" id="GO:0016779">
    <property type="term" value="F:nucleotidyltransferase activity"/>
    <property type="evidence" value="ECO:0007669"/>
    <property type="project" value="UniProtKB-KW"/>
</dbReference>
<dbReference type="EMBL" id="PELP01000284">
    <property type="protein sequence ID" value="RTH02991.1"/>
    <property type="molecule type" value="Genomic_DNA"/>
</dbReference>